<sequence>MTGNDFIKDFPVLMQKTGNGKRLAYLDSAATSQKPVSVIEAVEKYYKVNNANPHRGSYELSMKSTDVYENTREKVKEFLGAESSKNIIFTKNATEAFNLLASSYGMDFVNADDEIVISIAEHHSNLIPWQRVAKVKNASLKYMYINEDTQLTMKEVKEKITDKTKVVSITHVSNALGTINDIKSIIDYAHSKNAVVIVDGSQSVPHMKVDVSELDADFMVFSGHKMLAPMGIGVLYGKLDLLHKMSPYIYGGDMVEYVYEQDATFDAVPFKFEGGTQNVEGAAGLMAAIEYLENIGMDNVHAIEKELVKYTYEKLSELPYVKIYGTSDVDKRCGIISFNIDGVHPHDAASILDSHGVAVRSGNHCAQPLFRFMGENSVCRASFYFYNTKEDADQLIEAVKAAYAMFEKWR</sequence>
<evidence type="ECO:0000256" key="3">
    <source>
        <dbReference type="ARBA" id="ARBA00012239"/>
    </source>
</evidence>
<dbReference type="Proteomes" id="UP000460287">
    <property type="component" value="Unassembled WGS sequence"/>
</dbReference>
<dbReference type="SUPFAM" id="SSF53383">
    <property type="entry name" value="PLP-dependent transferases"/>
    <property type="match status" value="1"/>
</dbReference>
<evidence type="ECO:0000256" key="6">
    <source>
        <dbReference type="ARBA" id="ARBA00050776"/>
    </source>
</evidence>
<dbReference type="Pfam" id="PF00266">
    <property type="entry name" value="Aminotran_5"/>
    <property type="match status" value="1"/>
</dbReference>
<dbReference type="InterPro" id="IPR015421">
    <property type="entry name" value="PyrdxlP-dep_Trfase_major"/>
</dbReference>
<evidence type="ECO:0000256" key="2">
    <source>
        <dbReference type="ARBA" id="ARBA00010447"/>
    </source>
</evidence>
<comment type="catalytic activity">
    <reaction evidence="6">
        <text>(sulfur carrier)-H + L-cysteine = (sulfur carrier)-SH + L-alanine</text>
        <dbReference type="Rhea" id="RHEA:43892"/>
        <dbReference type="Rhea" id="RHEA-COMP:14737"/>
        <dbReference type="Rhea" id="RHEA-COMP:14739"/>
        <dbReference type="ChEBI" id="CHEBI:29917"/>
        <dbReference type="ChEBI" id="CHEBI:35235"/>
        <dbReference type="ChEBI" id="CHEBI:57972"/>
        <dbReference type="ChEBI" id="CHEBI:64428"/>
        <dbReference type="EC" id="2.8.1.7"/>
    </reaction>
</comment>
<dbReference type="Gene3D" id="3.40.640.10">
    <property type="entry name" value="Type I PLP-dependent aspartate aminotransferase-like (Major domain)"/>
    <property type="match status" value="1"/>
</dbReference>
<name>A0A7X2T0S0_9CLOT</name>
<gene>
    <name evidence="8" type="ORF">FYJ33_05530</name>
</gene>
<dbReference type="GO" id="GO:0006534">
    <property type="term" value="P:cysteine metabolic process"/>
    <property type="evidence" value="ECO:0007669"/>
    <property type="project" value="InterPro"/>
</dbReference>
<accession>A0A7X2T0S0</accession>
<dbReference type="EMBL" id="VULX01000005">
    <property type="protein sequence ID" value="MSR90887.1"/>
    <property type="molecule type" value="Genomic_DNA"/>
</dbReference>
<dbReference type="PANTHER" id="PTHR43586">
    <property type="entry name" value="CYSTEINE DESULFURASE"/>
    <property type="match status" value="1"/>
</dbReference>
<dbReference type="InterPro" id="IPR010970">
    <property type="entry name" value="Cys_dSase_SufS"/>
</dbReference>
<dbReference type="CDD" id="cd06453">
    <property type="entry name" value="SufS_like"/>
    <property type="match status" value="1"/>
</dbReference>
<dbReference type="EC" id="2.8.1.7" evidence="3"/>
<comment type="cofactor">
    <cofactor evidence="1">
        <name>pyridoxal 5'-phosphate</name>
        <dbReference type="ChEBI" id="CHEBI:597326"/>
    </cofactor>
</comment>
<dbReference type="NCBIfam" id="TIGR01979">
    <property type="entry name" value="sufS"/>
    <property type="match status" value="1"/>
</dbReference>
<dbReference type="Gene3D" id="3.90.1150.10">
    <property type="entry name" value="Aspartate Aminotransferase, domain 1"/>
    <property type="match status" value="1"/>
</dbReference>
<dbReference type="InterPro" id="IPR000192">
    <property type="entry name" value="Aminotrans_V_dom"/>
</dbReference>
<feature type="domain" description="Aminotransferase class V" evidence="7">
    <location>
        <begin position="25"/>
        <end position="395"/>
    </location>
</feature>
<comment type="caution">
    <text evidence="8">The sequence shown here is derived from an EMBL/GenBank/DDBJ whole genome shotgun (WGS) entry which is preliminary data.</text>
</comment>
<evidence type="ECO:0000256" key="5">
    <source>
        <dbReference type="ARBA" id="ARBA00022898"/>
    </source>
</evidence>
<dbReference type="RefSeq" id="WP_154530767.1">
    <property type="nucleotide sequence ID" value="NZ_JAXFSD010000034.1"/>
</dbReference>
<dbReference type="GO" id="GO:0031071">
    <property type="term" value="F:cysteine desulfurase activity"/>
    <property type="evidence" value="ECO:0007669"/>
    <property type="project" value="UniProtKB-EC"/>
</dbReference>
<evidence type="ECO:0000259" key="7">
    <source>
        <dbReference type="Pfam" id="PF00266"/>
    </source>
</evidence>
<keyword evidence="9" id="KW-1185">Reference proteome</keyword>
<dbReference type="InterPro" id="IPR015422">
    <property type="entry name" value="PyrdxlP-dep_Trfase_small"/>
</dbReference>
<dbReference type="AlphaFoldDB" id="A0A7X2T0S0"/>
<evidence type="ECO:0000313" key="8">
    <source>
        <dbReference type="EMBL" id="MSR90887.1"/>
    </source>
</evidence>
<evidence type="ECO:0000313" key="9">
    <source>
        <dbReference type="Proteomes" id="UP000460287"/>
    </source>
</evidence>
<keyword evidence="5" id="KW-0663">Pyridoxal phosphate</keyword>
<reference evidence="8 9" key="1">
    <citation type="submission" date="2019-08" db="EMBL/GenBank/DDBJ databases">
        <title>In-depth cultivation of the pig gut microbiome towards novel bacterial diversity and tailored functional studies.</title>
        <authorList>
            <person name="Wylensek D."/>
            <person name="Hitch T.C.A."/>
            <person name="Clavel T."/>
        </authorList>
    </citation>
    <scope>NUCLEOTIDE SEQUENCE [LARGE SCALE GENOMIC DNA]</scope>
    <source>
        <strain evidence="8 9">WCA-383-APC-5B</strain>
    </source>
</reference>
<organism evidence="8 9">
    <name type="scientific">Inconstantimicrobium porci</name>
    <dbReference type="NCBI Taxonomy" id="2652291"/>
    <lineage>
        <taxon>Bacteria</taxon>
        <taxon>Bacillati</taxon>
        <taxon>Bacillota</taxon>
        <taxon>Clostridia</taxon>
        <taxon>Eubacteriales</taxon>
        <taxon>Clostridiaceae</taxon>
        <taxon>Inconstantimicrobium</taxon>
    </lineage>
</organism>
<dbReference type="PANTHER" id="PTHR43586:SF8">
    <property type="entry name" value="CYSTEINE DESULFURASE 1, CHLOROPLASTIC"/>
    <property type="match status" value="1"/>
</dbReference>
<evidence type="ECO:0000256" key="1">
    <source>
        <dbReference type="ARBA" id="ARBA00001933"/>
    </source>
</evidence>
<evidence type="ECO:0000256" key="4">
    <source>
        <dbReference type="ARBA" id="ARBA00022679"/>
    </source>
</evidence>
<keyword evidence="4" id="KW-0808">Transferase</keyword>
<protein>
    <recommendedName>
        <fullName evidence="3">cysteine desulfurase</fullName>
        <ecNumber evidence="3">2.8.1.7</ecNumber>
    </recommendedName>
</protein>
<dbReference type="InterPro" id="IPR015424">
    <property type="entry name" value="PyrdxlP-dep_Trfase"/>
</dbReference>
<comment type="similarity">
    <text evidence="2">Belongs to the class-V pyridoxal-phosphate-dependent aminotransferase family. Csd subfamily.</text>
</comment>
<dbReference type="GO" id="GO:0030170">
    <property type="term" value="F:pyridoxal phosphate binding"/>
    <property type="evidence" value="ECO:0007669"/>
    <property type="project" value="InterPro"/>
</dbReference>
<proteinExistence type="inferred from homology"/>